<feature type="compositionally biased region" description="Acidic residues" evidence="1">
    <location>
        <begin position="45"/>
        <end position="56"/>
    </location>
</feature>
<reference evidence="2" key="1">
    <citation type="journal article" date="2019" name="Environ. Microbiol.">
        <title>Fungal ecological strategies reflected in gene transcription - a case study of two litter decomposers.</title>
        <authorList>
            <person name="Barbi F."/>
            <person name="Kohler A."/>
            <person name="Barry K."/>
            <person name="Baskaran P."/>
            <person name="Daum C."/>
            <person name="Fauchery L."/>
            <person name="Ihrmark K."/>
            <person name="Kuo A."/>
            <person name="LaButti K."/>
            <person name="Lipzen A."/>
            <person name="Morin E."/>
            <person name="Grigoriev I.V."/>
            <person name="Henrissat B."/>
            <person name="Lindahl B."/>
            <person name="Martin F."/>
        </authorList>
    </citation>
    <scope>NUCLEOTIDE SEQUENCE</scope>
    <source>
        <strain evidence="2">JB14</strain>
    </source>
</reference>
<feature type="compositionally biased region" description="Pro residues" evidence="1">
    <location>
        <begin position="229"/>
        <end position="238"/>
    </location>
</feature>
<feature type="compositionally biased region" description="Polar residues" evidence="1">
    <location>
        <begin position="162"/>
        <end position="172"/>
    </location>
</feature>
<protein>
    <submittedName>
        <fullName evidence="2">Uncharacterized protein</fullName>
    </submittedName>
</protein>
<proteinExistence type="predicted"/>
<gene>
    <name evidence="2" type="ORF">BT96DRAFT_1068451</name>
</gene>
<dbReference type="OrthoDB" id="2855464at2759"/>
<organism evidence="2 3">
    <name type="scientific">Gymnopus androsaceus JB14</name>
    <dbReference type="NCBI Taxonomy" id="1447944"/>
    <lineage>
        <taxon>Eukaryota</taxon>
        <taxon>Fungi</taxon>
        <taxon>Dikarya</taxon>
        <taxon>Basidiomycota</taxon>
        <taxon>Agaricomycotina</taxon>
        <taxon>Agaricomycetes</taxon>
        <taxon>Agaricomycetidae</taxon>
        <taxon>Agaricales</taxon>
        <taxon>Marasmiineae</taxon>
        <taxon>Omphalotaceae</taxon>
        <taxon>Gymnopus</taxon>
    </lineage>
</organism>
<feature type="compositionally biased region" description="Basic residues" evidence="1">
    <location>
        <begin position="177"/>
        <end position="193"/>
    </location>
</feature>
<evidence type="ECO:0000313" key="3">
    <source>
        <dbReference type="Proteomes" id="UP000799118"/>
    </source>
</evidence>
<evidence type="ECO:0000313" key="2">
    <source>
        <dbReference type="EMBL" id="KAE9405007.1"/>
    </source>
</evidence>
<feature type="compositionally biased region" description="Low complexity" evidence="1">
    <location>
        <begin position="203"/>
        <end position="228"/>
    </location>
</feature>
<dbReference type="EMBL" id="ML769412">
    <property type="protein sequence ID" value="KAE9405007.1"/>
    <property type="molecule type" value="Genomic_DNA"/>
</dbReference>
<keyword evidence="3" id="KW-1185">Reference proteome</keyword>
<sequence length="287" mass="32281">MARTASSKATGIAQSTRRRTSTRAHRDFDKSFTNNNLIRAGSTPADDDDELDSSVEDEREAVETMSADEKRRMLERKAALLAHEWVGNDDFGPHHVKCAGCSKVIHLDRRQHYYPAMWHKHVFRCAIIRDHFFKRGMDMPVESLIAELGKVKAQEITDGRSNGVISSLTSAPDQKLRRPKTTARSSTAKHKTRTVNTRDRRTTSTSFSTDSASVSSSSSSSSSSFSPAPSTPPPPPPHDNNDLDDVPFHETLAYKIGVELSRQYGWEFCCGEWRPAEHKFRDHYIFA</sequence>
<feature type="region of interest" description="Disordered" evidence="1">
    <location>
        <begin position="162"/>
        <end position="245"/>
    </location>
</feature>
<dbReference type="AlphaFoldDB" id="A0A6A4I7G0"/>
<dbReference type="Proteomes" id="UP000799118">
    <property type="component" value="Unassembled WGS sequence"/>
</dbReference>
<accession>A0A6A4I7G0</accession>
<feature type="region of interest" description="Disordered" evidence="1">
    <location>
        <begin position="1"/>
        <end position="56"/>
    </location>
</feature>
<feature type="compositionally biased region" description="Polar residues" evidence="1">
    <location>
        <begin position="1"/>
        <end position="14"/>
    </location>
</feature>
<name>A0A6A4I7G0_9AGAR</name>
<evidence type="ECO:0000256" key="1">
    <source>
        <dbReference type="SAM" id="MobiDB-lite"/>
    </source>
</evidence>